<dbReference type="SUPFAM" id="SSF103473">
    <property type="entry name" value="MFS general substrate transporter"/>
    <property type="match status" value="1"/>
</dbReference>
<dbReference type="Proteomes" id="UP001307168">
    <property type="component" value="Unassembled WGS sequence"/>
</dbReference>
<keyword evidence="1" id="KW-1133">Transmembrane helix</keyword>
<keyword evidence="3" id="KW-1185">Reference proteome</keyword>
<dbReference type="InterPro" id="IPR036259">
    <property type="entry name" value="MFS_trans_sf"/>
</dbReference>
<dbReference type="RefSeq" id="WP_367408280.1">
    <property type="nucleotide sequence ID" value="NZ_JARNBH010000039.1"/>
</dbReference>
<evidence type="ECO:0000313" key="2">
    <source>
        <dbReference type="EMBL" id="MEC0276705.1"/>
    </source>
</evidence>
<evidence type="ECO:0000256" key="1">
    <source>
        <dbReference type="SAM" id="Phobius"/>
    </source>
</evidence>
<accession>A0AAW9NP62</accession>
<gene>
    <name evidence="2" type="ORF">P4706_27280</name>
</gene>
<dbReference type="EMBL" id="JARNBH010000039">
    <property type="protein sequence ID" value="MEC0276705.1"/>
    <property type="molecule type" value="Genomic_DNA"/>
</dbReference>
<reference evidence="2 3" key="1">
    <citation type="submission" date="2023-03" db="EMBL/GenBank/DDBJ databases">
        <title>Bacillus Genome Sequencing.</title>
        <authorList>
            <person name="Dunlap C."/>
        </authorList>
    </citation>
    <scope>NUCLEOTIDE SEQUENCE [LARGE SCALE GENOMIC DNA]</scope>
    <source>
        <strain evidence="2 3">B-41290</strain>
    </source>
</reference>
<protein>
    <recommendedName>
        <fullName evidence="4">Major facilitator superfamily (MFS) profile domain-containing protein</fullName>
    </recommendedName>
</protein>
<evidence type="ECO:0008006" key="4">
    <source>
        <dbReference type="Google" id="ProtNLM"/>
    </source>
</evidence>
<comment type="caution">
    <text evidence="2">The sequence shown here is derived from an EMBL/GenBank/DDBJ whole genome shotgun (WGS) entry which is preliminary data.</text>
</comment>
<keyword evidence="1" id="KW-0812">Transmembrane</keyword>
<evidence type="ECO:0000313" key="3">
    <source>
        <dbReference type="Proteomes" id="UP001307168"/>
    </source>
</evidence>
<keyword evidence="1" id="KW-0472">Membrane</keyword>
<dbReference type="AlphaFoldDB" id="A0AAW9NP62"/>
<proteinExistence type="predicted"/>
<feature type="transmembrane region" description="Helical" evidence="1">
    <location>
        <begin position="12"/>
        <end position="30"/>
    </location>
</feature>
<name>A0AAW9NP62_9BACI</name>
<organism evidence="2 3">
    <name type="scientific">Peribacillus castrilensis</name>
    <dbReference type="NCBI Taxonomy" id="2897690"/>
    <lineage>
        <taxon>Bacteria</taxon>
        <taxon>Bacillati</taxon>
        <taxon>Bacillota</taxon>
        <taxon>Bacilli</taxon>
        <taxon>Bacillales</taxon>
        <taxon>Bacillaceae</taxon>
        <taxon>Peribacillus</taxon>
    </lineage>
</organism>
<sequence>MEVAVGVVNLKMQLAGFIAPLTIGFVIDAFDGSFNGAVWLLVSFGVVCFIAFMTLKSGKENFMTEHPQTIPAVK</sequence>
<feature type="transmembrane region" description="Helical" evidence="1">
    <location>
        <begin position="36"/>
        <end position="55"/>
    </location>
</feature>